<organism evidence="6 7">
    <name type="scientific">Capronia epimyces CBS 606.96</name>
    <dbReference type="NCBI Taxonomy" id="1182542"/>
    <lineage>
        <taxon>Eukaryota</taxon>
        <taxon>Fungi</taxon>
        <taxon>Dikarya</taxon>
        <taxon>Ascomycota</taxon>
        <taxon>Pezizomycotina</taxon>
        <taxon>Eurotiomycetes</taxon>
        <taxon>Chaetothyriomycetidae</taxon>
        <taxon>Chaetothyriales</taxon>
        <taxon>Herpotrichiellaceae</taxon>
        <taxon>Capronia</taxon>
    </lineage>
</organism>
<sequence length="367" mass="41843">MRLAPGERREHSLRRPTDHKVSNLRWTVIFPEDVEHVYTLYLGVQSHGSDQKAAHKAEESIEQLLKQPVNAPASVEVFRVILGNDLPASTVWVAHWTLEQDFSAKLKQLDLQQIWQASGSGRNLIGIWRESFETPLERLQTNYSRQEYSPGLARLPNVTTQAHDYTEYWGAGRDRLAAFSHDLFELPAPPSVLVPQTCPRGFGQRLVGQNYNNMCHIRSGQYWGLCGPEETEAYENGLQQKLVRGMKYLWENPEETGTIGLRFARSLDTSTDRHPLRETSAMGFHRNWADLEKWAARHPSHLAIFSGAMEHNKKFGDARRFMTWQEVSILKAGEASFEYVNCDPRTGVIKWVELSSESLASARGSRL</sequence>
<accession>W9Y1J9</accession>
<reference evidence="6 7" key="1">
    <citation type="submission" date="2013-03" db="EMBL/GenBank/DDBJ databases">
        <title>The Genome Sequence of Capronia epimyces CBS 606.96.</title>
        <authorList>
            <consortium name="The Broad Institute Genomics Platform"/>
            <person name="Cuomo C."/>
            <person name="de Hoog S."/>
            <person name="Gorbushina A."/>
            <person name="Walker B."/>
            <person name="Young S.K."/>
            <person name="Zeng Q."/>
            <person name="Gargeya S."/>
            <person name="Fitzgerald M."/>
            <person name="Haas B."/>
            <person name="Abouelleil A."/>
            <person name="Allen A.W."/>
            <person name="Alvarado L."/>
            <person name="Arachchi H.M."/>
            <person name="Berlin A.M."/>
            <person name="Chapman S.B."/>
            <person name="Gainer-Dewar J."/>
            <person name="Goldberg J."/>
            <person name="Griggs A."/>
            <person name="Gujja S."/>
            <person name="Hansen M."/>
            <person name="Howarth C."/>
            <person name="Imamovic A."/>
            <person name="Ireland A."/>
            <person name="Larimer J."/>
            <person name="McCowan C."/>
            <person name="Murphy C."/>
            <person name="Pearson M."/>
            <person name="Poon T.W."/>
            <person name="Priest M."/>
            <person name="Roberts A."/>
            <person name="Saif S."/>
            <person name="Shea T."/>
            <person name="Sisk P."/>
            <person name="Sykes S."/>
            <person name="Wortman J."/>
            <person name="Nusbaum C."/>
            <person name="Birren B."/>
        </authorList>
    </citation>
    <scope>NUCLEOTIDE SEQUENCE [LARGE SCALE GENOMIC DNA]</scope>
    <source>
        <strain evidence="6 7">CBS 606.96</strain>
    </source>
</reference>
<name>W9Y1J9_9EURO</name>
<evidence type="ECO:0000313" key="7">
    <source>
        <dbReference type="Proteomes" id="UP000019478"/>
    </source>
</evidence>
<dbReference type="eggNOG" id="ENOG502SHKM">
    <property type="taxonomic scope" value="Eukaryota"/>
</dbReference>
<evidence type="ECO:0000256" key="3">
    <source>
        <dbReference type="ARBA" id="ARBA00022723"/>
    </source>
</evidence>
<gene>
    <name evidence="6" type="ORF">A1O3_03645</name>
</gene>
<evidence type="ECO:0000313" key="6">
    <source>
        <dbReference type="EMBL" id="EXJ86692.1"/>
    </source>
</evidence>
<keyword evidence="3" id="KW-0479">Metal-binding</keyword>
<dbReference type="GeneID" id="19167771"/>
<dbReference type="Proteomes" id="UP000019478">
    <property type="component" value="Unassembled WGS sequence"/>
</dbReference>
<keyword evidence="7" id="KW-1185">Reference proteome</keyword>
<keyword evidence="2" id="KW-0349">Heme</keyword>
<dbReference type="GO" id="GO:0046872">
    <property type="term" value="F:metal ion binding"/>
    <property type="evidence" value="ECO:0007669"/>
    <property type="project" value="UniProtKB-KW"/>
</dbReference>
<comment type="cofactor">
    <cofactor evidence="1">
        <name>heme b</name>
        <dbReference type="ChEBI" id="CHEBI:60344"/>
    </cofactor>
</comment>
<keyword evidence="4" id="KW-0408">Iron</keyword>
<dbReference type="RefSeq" id="XP_007731971.1">
    <property type="nucleotide sequence ID" value="XM_007733781.1"/>
</dbReference>
<dbReference type="HOGENOM" id="CLU_065607_0_0_1"/>
<dbReference type="Pfam" id="PF13816">
    <property type="entry name" value="Dehydratase_hem"/>
    <property type="match status" value="1"/>
</dbReference>
<evidence type="ECO:0000256" key="4">
    <source>
        <dbReference type="ARBA" id="ARBA00023004"/>
    </source>
</evidence>
<evidence type="ECO:0000256" key="2">
    <source>
        <dbReference type="ARBA" id="ARBA00022617"/>
    </source>
</evidence>
<evidence type="ECO:0000256" key="5">
    <source>
        <dbReference type="ARBA" id="ARBA00023239"/>
    </source>
</evidence>
<comment type="caution">
    <text evidence="6">The sequence shown here is derived from an EMBL/GenBank/DDBJ whole genome shotgun (WGS) entry which is preliminary data.</text>
</comment>
<dbReference type="InterPro" id="IPR025702">
    <property type="entry name" value="OXD"/>
</dbReference>
<dbReference type="OrthoDB" id="3359285at2759"/>
<dbReference type="EMBL" id="AMGY01000003">
    <property type="protein sequence ID" value="EXJ86692.1"/>
    <property type="molecule type" value="Genomic_DNA"/>
</dbReference>
<dbReference type="GO" id="GO:0016829">
    <property type="term" value="F:lyase activity"/>
    <property type="evidence" value="ECO:0007669"/>
    <property type="project" value="UniProtKB-KW"/>
</dbReference>
<evidence type="ECO:0000256" key="1">
    <source>
        <dbReference type="ARBA" id="ARBA00001970"/>
    </source>
</evidence>
<proteinExistence type="predicted"/>
<dbReference type="AlphaFoldDB" id="W9Y1J9"/>
<evidence type="ECO:0008006" key="8">
    <source>
        <dbReference type="Google" id="ProtNLM"/>
    </source>
</evidence>
<protein>
    <recommendedName>
        <fullName evidence="8">Phenylacetaldoxime dehydratase</fullName>
    </recommendedName>
</protein>
<keyword evidence="5" id="KW-0456">Lyase</keyword>